<dbReference type="EMBL" id="VSRR010011964">
    <property type="protein sequence ID" value="MPC53898.1"/>
    <property type="molecule type" value="Genomic_DNA"/>
</dbReference>
<accession>A0A5B7G9T8</accession>
<organism evidence="1 2">
    <name type="scientific">Portunus trituberculatus</name>
    <name type="common">Swimming crab</name>
    <name type="synonym">Neptunus trituberculatus</name>
    <dbReference type="NCBI Taxonomy" id="210409"/>
    <lineage>
        <taxon>Eukaryota</taxon>
        <taxon>Metazoa</taxon>
        <taxon>Ecdysozoa</taxon>
        <taxon>Arthropoda</taxon>
        <taxon>Crustacea</taxon>
        <taxon>Multicrustacea</taxon>
        <taxon>Malacostraca</taxon>
        <taxon>Eumalacostraca</taxon>
        <taxon>Eucarida</taxon>
        <taxon>Decapoda</taxon>
        <taxon>Pleocyemata</taxon>
        <taxon>Brachyura</taxon>
        <taxon>Eubrachyura</taxon>
        <taxon>Portunoidea</taxon>
        <taxon>Portunidae</taxon>
        <taxon>Portuninae</taxon>
        <taxon>Portunus</taxon>
    </lineage>
</organism>
<gene>
    <name evidence="1" type="ORF">E2C01_047801</name>
</gene>
<comment type="caution">
    <text evidence="1">The sequence shown here is derived from an EMBL/GenBank/DDBJ whole genome shotgun (WGS) entry which is preliminary data.</text>
</comment>
<keyword evidence="2" id="KW-1185">Reference proteome</keyword>
<name>A0A5B7G9T8_PORTR</name>
<evidence type="ECO:0000313" key="2">
    <source>
        <dbReference type="Proteomes" id="UP000324222"/>
    </source>
</evidence>
<reference evidence="1 2" key="1">
    <citation type="submission" date="2019-05" db="EMBL/GenBank/DDBJ databases">
        <title>Another draft genome of Portunus trituberculatus and its Hox gene families provides insights of decapod evolution.</title>
        <authorList>
            <person name="Jeong J.-H."/>
            <person name="Song I."/>
            <person name="Kim S."/>
            <person name="Choi T."/>
            <person name="Kim D."/>
            <person name="Ryu S."/>
            <person name="Kim W."/>
        </authorList>
    </citation>
    <scope>NUCLEOTIDE SEQUENCE [LARGE SCALE GENOMIC DNA]</scope>
    <source>
        <tissue evidence="1">Muscle</tissue>
    </source>
</reference>
<evidence type="ECO:0000313" key="1">
    <source>
        <dbReference type="EMBL" id="MPC53898.1"/>
    </source>
</evidence>
<dbReference type="AlphaFoldDB" id="A0A5B7G9T8"/>
<protein>
    <submittedName>
        <fullName evidence="1">Uncharacterized protein</fullName>
    </submittedName>
</protein>
<sequence length="45" mass="5436">MEKKVKDGGEYRNLQGWRFPQKGKGIECVLIWMLNSQRIYYRKTS</sequence>
<proteinExistence type="predicted"/>
<dbReference type="Proteomes" id="UP000324222">
    <property type="component" value="Unassembled WGS sequence"/>
</dbReference>